<comment type="similarity">
    <text evidence="2">Belongs to the phosphohexose mutase family.</text>
</comment>
<evidence type="ECO:0000259" key="10">
    <source>
        <dbReference type="Pfam" id="PF02878"/>
    </source>
</evidence>
<dbReference type="SUPFAM" id="SSF53738">
    <property type="entry name" value="Phosphoglucomutase, first 3 domains"/>
    <property type="match status" value="3"/>
</dbReference>
<feature type="domain" description="Alpha-D-phosphohexomutase alpha/beta/alpha" evidence="11">
    <location>
        <begin position="258"/>
        <end position="367"/>
    </location>
</feature>
<dbReference type="Pfam" id="PF02880">
    <property type="entry name" value="PGM_PMM_III"/>
    <property type="match status" value="1"/>
</dbReference>
<keyword evidence="5" id="KW-0460">Magnesium</keyword>
<dbReference type="Pfam" id="PF02878">
    <property type="entry name" value="PGM_PMM_I"/>
    <property type="match status" value="1"/>
</dbReference>
<evidence type="ECO:0000256" key="1">
    <source>
        <dbReference type="ARBA" id="ARBA00001946"/>
    </source>
</evidence>
<dbReference type="SUPFAM" id="SSF55957">
    <property type="entry name" value="Phosphoglucomutase, C-terminal domain"/>
    <property type="match status" value="1"/>
</dbReference>
<dbReference type="GO" id="GO:0046872">
    <property type="term" value="F:metal ion binding"/>
    <property type="evidence" value="ECO:0007669"/>
    <property type="project" value="UniProtKB-KW"/>
</dbReference>
<dbReference type="GO" id="GO:0008966">
    <property type="term" value="F:phosphoglucosamine mutase activity"/>
    <property type="evidence" value="ECO:0007669"/>
    <property type="project" value="UniProtKB-EC"/>
</dbReference>
<accession>A0A101HL88</accession>
<dbReference type="Gene3D" id="3.30.310.50">
    <property type="entry name" value="Alpha-D-phosphohexomutase, C-terminal domain"/>
    <property type="match status" value="1"/>
</dbReference>
<dbReference type="InterPro" id="IPR005841">
    <property type="entry name" value="Alpha-D-phosphohexomutase_SF"/>
</dbReference>
<dbReference type="GO" id="GO:0006048">
    <property type="term" value="P:UDP-N-acetylglucosamine biosynthetic process"/>
    <property type="evidence" value="ECO:0007669"/>
    <property type="project" value="TreeGrafter"/>
</dbReference>
<evidence type="ECO:0000256" key="8">
    <source>
        <dbReference type="ARBA" id="ARBA00068193"/>
    </source>
</evidence>
<dbReference type="PANTHER" id="PTHR42946">
    <property type="entry name" value="PHOSPHOHEXOSE MUTASE"/>
    <property type="match status" value="1"/>
</dbReference>
<dbReference type="GO" id="GO:0009252">
    <property type="term" value="P:peptidoglycan biosynthetic process"/>
    <property type="evidence" value="ECO:0007669"/>
    <property type="project" value="TreeGrafter"/>
</dbReference>
<dbReference type="AlphaFoldDB" id="A0A101HL88"/>
<dbReference type="PANTHER" id="PTHR42946:SF1">
    <property type="entry name" value="PHOSPHOGLUCOMUTASE (ALPHA-D-GLUCOSE-1,6-BISPHOSPHATE-DEPENDENT)"/>
    <property type="match status" value="1"/>
</dbReference>
<evidence type="ECO:0000256" key="5">
    <source>
        <dbReference type="ARBA" id="ARBA00022842"/>
    </source>
</evidence>
<keyword evidence="4" id="KW-0479">Metal-binding</keyword>
<dbReference type="GO" id="GO:0004615">
    <property type="term" value="F:phosphomannomutase activity"/>
    <property type="evidence" value="ECO:0007669"/>
    <property type="project" value="TreeGrafter"/>
</dbReference>
<dbReference type="InterPro" id="IPR036900">
    <property type="entry name" value="A-D-PHexomutase_C_sf"/>
</dbReference>
<comment type="cofactor">
    <cofactor evidence="1">
        <name>Mg(2+)</name>
        <dbReference type="ChEBI" id="CHEBI:18420"/>
    </cofactor>
</comment>
<reference evidence="13" key="1">
    <citation type="journal article" date="2015" name="MBio">
        <title>Genome-Resolved Metagenomic Analysis Reveals Roles for Candidate Phyla and Other Microbial Community Members in Biogeochemical Transformations in Oil Reservoirs.</title>
        <authorList>
            <person name="Hu P."/>
            <person name="Tom L."/>
            <person name="Singh A."/>
            <person name="Thomas B.C."/>
            <person name="Baker B.J."/>
            <person name="Piceno Y.M."/>
            <person name="Andersen G.L."/>
            <person name="Banfield J.F."/>
        </authorList>
    </citation>
    <scope>NUCLEOTIDE SEQUENCE [LARGE SCALE GENOMIC DNA]</scope>
</reference>
<proteinExistence type="inferred from homology"/>
<keyword evidence="3" id="KW-0597">Phosphoprotein</keyword>
<evidence type="ECO:0000313" key="13">
    <source>
        <dbReference type="Proteomes" id="UP000054092"/>
    </source>
</evidence>
<name>A0A101HL88_9BACT</name>
<dbReference type="GO" id="GO:0005975">
    <property type="term" value="P:carbohydrate metabolic process"/>
    <property type="evidence" value="ECO:0007669"/>
    <property type="project" value="InterPro"/>
</dbReference>
<protein>
    <recommendedName>
        <fullName evidence="8">Phosphoglucosamine mutase</fullName>
        <ecNumber evidence="7">5.4.2.10</ecNumber>
    </recommendedName>
</protein>
<dbReference type="PATRIC" id="fig|1184387.3.peg.2109"/>
<dbReference type="GO" id="GO:0005829">
    <property type="term" value="C:cytosol"/>
    <property type="evidence" value="ECO:0007669"/>
    <property type="project" value="TreeGrafter"/>
</dbReference>
<dbReference type="Gene3D" id="3.40.120.10">
    <property type="entry name" value="Alpha-D-Glucose-1,6-Bisphosphate, subunit A, domain 3"/>
    <property type="match status" value="3"/>
</dbReference>
<dbReference type="FunFam" id="3.40.120.10:FF:000002">
    <property type="entry name" value="Phosphoglucosamine mutase"/>
    <property type="match status" value="1"/>
</dbReference>
<evidence type="ECO:0000256" key="4">
    <source>
        <dbReference type="ARBA" id="ARBA00022723"/>
    </source>
</evidence>
<sequence length="446" mass="48993">MFIFGGGLMKKLFGTDGIRGVINEELTPELAMKLGNAIGRYYLGKYNRFIIAKDTRNSGDLLESAMAAGAASAGMNVEFAGVIPTPALAYITKKEQTLGAVISASHNPAVYNGIKVLAKGMKISDEDEVEIENLIIDTPYHYTVYSGVGKTRQVDHYKDEYVDYVVSLYKNQRLPKDGIVVDGANGSISTVISMVYESLGIGAELRGIDPNGLNINDQCGSLFPEFLGKSLSLGQVGVLFDGDADRCLFVLPGSKLIDGDMLMALNSRKMVEQGRLKGNRVVATVMSNLGLEKFLTSRDILLDRTRVGDKYVLERMLKTGVILGGEQSGHIIFLDRSTTGDGLITSLETLNSLEELGETLDEFAQSFPVYPQLLRNVPVTDKKAIMENARLKDRLEELKTRNDLRIVLRPSGTESYVRVMVEGIEQSEVERICHELEELVQECNDG</sequence>
<dbReference type="PRINTS" id="PR00509">
    <property type="entry name" value="PGMPMM"/>
</dbReference>
<organism evidence="12 13">
    <name type="scientific">Mesotoga prima</name>
    <dbReference type="NCBI Taxonomy" id="1184387"/>
    <lineage>
        <taxon>Bacteria</taxon>
        <taxon>Thermotogati</taxon>
        <taxon>Thermotogota</taxon>
        <taxon>Thermotogae</taxon>
        <taxon>Kosmotogales</taxon>
        <taxon>Kosmotogaceae</taxon>
        <taxon>Mesotoga</taxon>
    </lineage>
</organism>
<gene>
    <name evidence="12" type="ORF">XD94_1596</name>
</gene>
<keyword evidence="6" id="KW-0413">Isomerase</keyword>
<evidence type="ECO:0000256" key="7">
    <source>
        <dbReference type="ARBA" id="ARBA00066330"/>
    </source>
</evidence>
<dbReference type="InterPro" id="IPR016055">
    <property type="entry name" value="A-D-PHexomutase_a/b/a-I/II/III"/>
</dbReference>
<dbReference type="EC" id="5.4.2.10" evidence="7"/>
<dbReference type="Pfam" id="PF00408">
    <property type="entry name" value="PGM_PMM_IV"/>
    <property type="match status" value="1"/>
</dbReference>
<evidence type="ECO:0000259" key="11">
    <source>
        <dbReference type="Pfam" id="PF02880"/>
    </source>
</evidence>
<dbReference type="InterPro" id="IPR050060">
    <property type="entry name" value="Phosphoglucosamine_mutase"/>
</dbReference>
<feature type="domain" description="Alpha-D-phosphohexomutase alpha/beta/alpha" evidence="10">
    <location>
        <begin position="11"/>
        <end position="135"/>
    </location>
</feature>
<evidence type="ECO:0000256" key="6">
    <source>
        <dbReference type="ARBA" id="ARBA00023235"/>
    </source>
</evidence>
<evidence type="ECO:0000256" key="3">
    <source>
        <dbReference type="ARBA" id="ARBA00022553"/>
    </source>
</evidence>
<evidence type="ECO:0000313" key="12">
    <source>
        <dbReference type="EMBL" id="KUK78886.1"/>
    </source>
</evidence>
<dbReference type="InterPro" id="IPR005844">
    <property type="entry name" value="A-D-PHexomutase_a/b/a-I"/>
</dbReference>
<dbReference type="InterPro" id="IPR005846">
    <property type="entry name" value="A-D-PHexomutase_a/b/a-III"/>
</dbReference>
<feature type="domain" description="Alpha-D-phosphohexomutase C-terminal" evidence="9">
    <location>
        <begin position="376"/>
        <end position="438"/>
    </location>
</feature>
<dbReference type="FunFam" id="3.40.120.10:FF:000001">
    <property type="entry name" value="Phosphoglucosamine mutase"/>
    <property type="match status" value="1"/>
</dbReference>
<comment type="caution">
    <text evidence="12">The sequence shown here is derived from an EMBL/GenBank/DDBJ whole genome shotgun (WGS) entry which is preliminary data.</text>
</comment>
<evidence type="ECO:0000259" key="9">
    <source>
        <dbReference type="Pfam" id="PF00408"/>
    </source>
</evidence>
<evidence type="ECO:0000256" key="2">
    <source>
        <dbReference type="ARBA" id="ARBA00010231"/>
    </source>
</evidence>
<dbReference type="InterPro" id="IPR005843">
    <property type="entry name" value="A-D-PHexomutase_C"/>
</dbReference>
<dbReference type="EMBL" id="LGGP01000332">
    <property type="protein sequence ID" value="KUK78886.1"/>
    <property type="molecule type" value="Genomic_DNA"/>
</dbReference>
<dbReference type="Proteomes" id="UP000054092">
    <property type="component" value="Unassembled WGS sequence"/>
</dbReference>